<dbReference type="AlphaFoldDB" id="A0A6B2EBW6"/>
<evidence type="ECO:0000313" key="6">
    <source>
        <dbReference type="EMBL" id="NBJ60705.1"/>
    </source>
</evidence>
<dbReference type="InterPro" id="IPR038514">
    <property type="entry name" value="AAR2_C_sf"/>
</dbReference>
<evidence type="ECO:0000259" key="4">
    <source>
        <dbReference type="Pfam" id="PF05282"/>
    </source>
</evidence>
<evidence type="ECO:0000256" key="1">
    <source>
        <dbReference type="ARBA" id="ARBA00006281"/>
    </source>
</evidence>
<dbReference type="PANTHER" id="PTHR12689">
    <property type="entry name" value="A1 CISTRON SPLICING FACTOR AAR2-RELATED"/>
    <property type="match status" value="1"/>
</dbReference>
<organism evidence="6">
    <name type="scientific">Phlebotomus kandelakii</name>
    <dbReference type="NCBI Taxonomy" id="1109342"/>
    <lineage>
        <taxon>Eukaryota</taxon>
        <taxon>Metazoa</taxon>
        <taxon>Ecdysozoa</taxon>
        <taxon>Arthropoda</taxon>
        <taxon>Hexapoda</taxon>
        <taxon>Insecta</taxon>
        <taxon>Pterygota</taxon>
        <taxon>Neoptera</taxon>
        <taxon>Endopterygota</taxon>
        <taxon>Diptera</taxon>
        <taxon>Nematocera</taxon>
        <taxon>Psychodoidea</taxon>
        <taxon>Psychodidae</taxon>
        <taxon>Phlebotomus</taxon>
        <taxon>Larroussius</taxon>
    </lineage>
</organism>
<dbReference type="CDD" id="cd13777">
    <property type="entry name" value="Aar2_N"/>
    <property type="match status" value="1"/>
</dbReference>
<evidence type="ECO:0000256" key="2">
    <source>
        <dbReference type="ARBA" id="ARBA00016372"/>
    </source>
</evidence>
<dbReference type="Gene3D" id="2.60.34.20">
    <property type="match status" value="1"/>
</dbReference>
<sequence>MDQKTALHRFQHGAFLIIAGVPPKTEFGIDCCKFVIAEKFRGVKMIPPGPHFVYCASVGPFGDAAPRVGFIHYFREREIVIREWDPTTEELRIRTKGDPEVEKQFIQENILQFDELLAPYDFENLPKWHNLTTYVTEDTVKSLSPACGVIRTCAELLSCPDDERPRGGGSCGQATSPKSKKIDLLFDEDNLLPKLKPIPGTAPNFTELPPRIVKASPAEITSSFMDSIAALDKLMETFASQTALLAEIQFSFALFVAGCSTDGLAHWRKILAIASNTEEGVQKYRNFYKRLLLCLQYQLPHLPVEVMQPSPENTVYQDVRKLVGNCILGKLQGDVENFTSYLAELMLWTFEDILDEDPEDLPVVVECPGDFS</sequence>
<feature type="domain" description="AAR2 N-terminal" evidence="5">
    <location>
        <begin position="13"/>
        <end position="145"/>
    </location>
</feature>
<dbReference type="InterPro" id="IPR033648">
    <property type="entry name" value="AAR2_C"/>
</dbReference>
<dbReference type="InterPro" id="IPR033647">
    <property type="entry name" value="Aar2_N"/>
</dbReference>
<dbReference type="Pfam" id="PF05282">
    <property type="entry name" value="AAR2"/>
    <property type="match status" value="1"/>
</dbReference>
<protein>
    <recommendedName>
        <fullName evidence="2">Protein AAR2 homolog</fullName>
    </recommendedName>
    <alternativeName>
        <fullName evidence="3">AAR2 splicing factor homolog</fullName>
    </alternativeName>
</protein>
<evidence type="ECO:0000256" key="3">
    <source>
        <dbReference type="ARBA" id="ARBA00030625"/>
    </source>
</evidence>
<reference evidence="6" key="1">
    <citation type="submission" date="2019-10" db="EMBL/GenBank/DDBJ databases">
        <title>Short sand fly seasons in Tbilisi, Georgia, hinder development of host immunity to saliva of the visceral leishmaniasis vector Phlebotomus kandelakii.</title>
        <authorList>
            <person name="Oliveira F."/>
            <person name="Giorgobiani E."/>
            <person name="Guimaraes-Costa A.B."/>
            <person name="Abdeladhim M."/>
            <person name="Oristian J."/>
            <person name="Tskhvaradze L."/>
            <person name="Tsertsvadze N."/>
            <person name="Zakalashvili M."/>
            <person name="Valenzuela J.G."/>
            <person name="Kamhawi S."/>
        </authorList>
    </citation>
    <scope>NUCLEOTIDE SEQUENCE</scope>
    <source>
        <strain evidence="6">Wild-capture in Tbilisi</strain>
        <tissue evidence="6">Salivary glands</tissue>
    </source>
</reference>
<evidence type="ECO:0000259" key="5">
    <source>
        <dbReference type="Pfam" id="PF20981"/>
    </source>
</evidence>
<comment type="similarity">
    <text evidence="1">Belongs to the AAR2 family.</text>
</comment>
<dbReference type="GO" id="GO:0000244">
    <property type="term" value="P:spliceosomal tri-snRNP complex assembly"/>
    <property type="evidence" value="ECO:0007669"/>
    <property type="project" value="TreeGrafter"/>
</dbReference>
<dbReference type="EMBL" id="GIFK01003002">
    <property type="protein sequence ID" value="NBJ60705.1"/>
    <property type="molecule type" value="Transcribed_RNA"/>
</dbReference>
<dbReference type="Gene3D" id="1.25.40.550">
    <property type="entry name" value="Aar2, C-terminal domain-like"/>
    <property type="match status" value="1"/>
</dbReference>
<dbReference type="PANTHER" id="PTHR12689:SF4">
    <property type="entry name" value="PROTEIN AAR2 HOMOLOG"/>
    <property type="match status" value="1"/>
</dbReference>
<dbReference type="FunFam" id="2.60.34.20:FF:000001">
    <property type="entry name" value="protein AAR2 homolog"/>
    <property type="match status" value="1"/>
</dbReference>
<feature type="domain" description="AAR2 C-terminal" evidence="4">
    <location>
        <begin position="206"/>
        <end position="351"/>
    </location>
</feature>
<dbReference type="InterPro" id="IPR007946">
    <property type="entry name" value="AAR2"/>
</dbReference>
<name>A0A6B2EBW6_9DIPT</name>
<dbReference type="Pfam" id="PF20981">
    <property type="entry name" value="AAR2_1st"/>
    <property type="match status" value="1"/>
</dbReference>
<proteinExistence type="inferred from homology"/>
<dbReference type="InterPro" id="IPR038516">
    <property type="entry name" value="AAR2_N_sf"/>
</dbReference>
<accession>A0A6B2EBW6</accession>
<dbReference type="CDD" id="cd13778">
    <property type="entry name" value="Aar2_C"/>
    <property type="match status" value="1"/>
</dbReference>